<evidence type="ECO:0000313" key="3">
    <source>
        <dbReference type="Proteomes" id="UP000247702"/>
    </source>
</evidence>
<keyword evidence="3" id="KW-1185">Reference proteome</keyword>
<comment type="caution">
    <text evidence="2">The sequence shown here is derived from an EMBL/GenBank/DDBJ whole genome shotgun (WGS) entry which is preliminary data.</text>
</comment>
<organism evidence="2 3">
    <name type="scientific">Rhizophagus clarus</name>
    <dbReference type="NCBI Taxonomy" id="94130"/>
    <lineage>
        <taxon>Eukaryota</taxon>
        <taxon>Fungi</taxon>
        <taxon>Fungi incertae sedis</taxon>
        <taxon>Mucoromycota</taxon>
        <taxon>Glomeromycotina</taxon>
        <taxon>Glomeromycetes</taxon>
        <taxon>Glomerales</taxon>
        <taxon>Glomeraceae</taxon>
        <taxon>Rhizophagus</taxon>
    </lineage>
</organism>
<keyword evidence="1" id="KW-1133">Transmembrane helix</keyword>
<sequence>MKRSFLSDNECQKTSNFEGLEPLALVIRSPRNLWSCTSFEGLELHFEVNQSISKVQQTFNFEGGLYSKFRKPVFLTSVLKVNLQILIFFWLFI</sequence>
<feature type="transmembrane region" description="Helical" evidence="1">
    <location>
        <begin position="73"/>
        <end position="92"/>
    </location>
</feature>
<evidence type="ECO:0000256" key="1">
    <source>
        <dbReference type="SAM" id="Phobius"/>
    </source>
</evidence>
<keyword evidence="1" id="KW-0472">Membrane</keyword>
<reference evidence="2 3" key="1">
    <citation type="submission" date="2017-11" db="EMBL/GenBank/DDBJ databases">
        <title>The genome of Rhizophagus clarus HR1 reveals common genetic basis of auxotrophy among arbuscular mycorrhizal fungi.</title>
        <authorList>
            <person name="Kobayashi Y."/>
        </authorList>
    </citation>
    <scope>NUCLEOTIDE SEQUENCE [LARGE SCALE GENOMIC DNA]</scope>
    <source>
        <strain evidence="2 3">HR1</strain>
    </source>
</reference>
<dbReference type="AlphaFoldDB" id="A0A2Z6S3V4"/>
<keyword evidence="1" id="KW-0812">Transmembrane</keyword>
<evidence type="ECO:0000313" key="2">
    <source>
        <dbReference type="EMBL" id="GBB98758.1"/>
    </source>
</evidence>
<name>A0A2Z6S3V4_9GLOM</name>
<dbReference type="EMBL" id="BEXD01002568">
    <property type="protein sequence ID" value="GBB98758.1"/>
    <property type="molecule type" value="Genomic_DNA"/>
</dbReference>
<proteinExistence type="predicted"/>
<protein>
    <submittedName>
        <fullName evidence="2">Uncharacterized protein</fullName>
    </submittedName>
</protein>
<dbReference type="Proteomes" id="UP000247702">
    <property type="component" value="Unassembled WGS sequence"/>
</dbReference>
<accession>A0A2Z6S3V4</accession>
<gene>
    <name evidence="2" type="ORF">RclHR1_33090001</name>
</gene>